<sequence length="60" mass="6635">MPHYRLHTPDQTIDLGDFDNAQEALESAVSSQSEKIPVDGSLELQIGDDWHAVDIEGDMP</sequence>
<dbReference type="GeneID" id="36308088"/>
<dbReference type="EMBL" id="JAWLKJ010000002">
    <property type="protein sequence ID" value="MDV6299054.1"/>
    <property type="molecule type" value="Genomic_DNA"/>
</dbReference>
<organism evidence="2 3">
    <name type="scientific">Dietzia maris</name>
    <dbReference type="NCBI Taxonomy" id="37915"/>
    <lineage>
        <taxon>Bacteria</taxon>
        <taxon>Bacillati</taxon>
        <taxon>Actinomycetota</taxon>
        <taxon>Actinomycetes</taxon>
        <taxon>Mycobacteriales</taxon>
        <taxon>Dietziaceae</taxon>
        <taxon>Dietzia</taxon>
    </lineage>
</organism>
<dbReference type="Proteomes" id="UP000252187">
    <property type="component" value="Unassembled WGS sequence"/>
</dbReference>
<name>A0A365P631_9ACTN</name>
<reference evidence="2 3" key="1">
    <citation type="submission" date="2018-06" db="EMBL/GenBank/DDBJ databases">
        <title>Whole genome sequencing of four bacterial strains from South Shetland trench revealing bio-synthetic gene clusters.</title>
        <authorList>
            <person name="Abdel-Mageed W.M."/>
            <person name="Lehri B."/>
            <person name="Jarmusch S.A."/>
            <person name="Miranda K."/>
            <person name="Goodfellow M."/>
            <person name="Jaspars M."/>
            <person name="Karlyshev A.V."/>
        </authorList>
    </citation>
    <scope>NUCLEOTIDE SEQUENCE [LARGE SCALE GENOMIC DNA]</scope>
    <source>
        <strain evidence="2 3">SST1</strain>
    </source>
</reference>
<proteinExistence type="predicted"/>
<dbReference type="AlphaFoldDB" id="A0A365P631"/>
<evidence type="ECO:0000313" key="2">
    <source>
        <dbReference type="EMBL" id="RBA30111.1"/>
    </source>
</evidence>
<dbReference type="RefSeq" id="WP_069389860.1">
    <property type="nucleotide sequence ID" value="NZ_JAPWIO010000008.1"/>
</dbReference>
<evidence type="ECO:0000313" key="3">
    <source>
        <dbReference type="Proteomes" id="UP000252187"/>
    </source>
</evidence>
<evidence type="ECO:0000313" key="1">
    <source>
        <dbReference type="EMBL" id="MDV6299054.1"/>
    </source>
</evidence>
<dbReference type="EMBL" id="QNTT01000098">
    <property type="protein sequence ID" value="RBA30111.1"/>
    <property type="molecule type" value="Genomic_DNA"/>
</dbReference>
<comment type="caution">
    <text evidence="2">The sequence shown here is derived from an EMBL/GenBank/DDBJ whole genome shotgun (WGS) entry which is preliminary data.</text>
</comment>
<reference evidence="1" key="2">
    <citation type="submission" date="2023-10" db="EMBL/GenBank/DDBJ databases">
        <title>Development of a sustainable strategy for remediation of hydrocarbon-contaminated territories based on the waste exchange concept.</title>
        <authorList>
            <person name="Krivoruchko A."/>
        </authorList>
    </citation>
    <scope>NUCLEOTIDE SEQUENCE</scope>
    <source>
        <strain evidence="1">IEGM 1175</strain>
    </source>
</reference>
<gene>
    <name evidence="2" type="ORF">DQ226_17870</name>
    <name evidence="1" type="ORF">R3P82_07990</name>
</gene>
<protein>
    <submittedName>
        <fullName evidence="2">Uncharacterized protein</fullName>
    </submittedName>
</protein>
<dbReference type="Proteomes" id="UP001185873">
    <property type="component" value="Unassembled WGS sequence"/>
</dbReference>
<accession>A0A365P631</accession>